<dbReference type="Proteomes" id="UP001589610">
    <property type="component" value="Unassembled WGS sequence"/>
</dbReference>
<name>A0ABV5T7E1_9ACTN</name>
<dbReference type="EMBL" id="JBHMBS010000002">
    <property type="protein sequence ID" value="MFB9674975.1"/>
    <property type="molecule type" value="Genomic_DNA"/>
</dbReference>
<protein>
    <submittedName>
        <fullName evidence="1">Uncharacterized protein</fullName>
    </submittedName>
</protein>
<accession>A0ABV5T7E1</accession>
<evidence type="ECO:0000313" key="1">
    <source>
        <dbReference type="EMBL" id="MFB9674975.1"/>
    </source>
</evidence>
<sequence>MPFYGPEALACVASGGRFRTPMMITECHRRPPVCGAHLGGAVSGHWTVTLKKVVEIKDYSSTKLELIGQHEVVSPQTGVTAHGLHRNPPAVLWQLLKAFF</sequence>
<organism evidence="1 2">
    <name type="scientific">Streptosporangium vulgare</name>
    <dbReference type="NCBI Taxonomy" id="46190"/>
    <lineage>
        <taxon>Bacteria</taxon>
        <taxon>Bacillati</taxon>
        <taxon>Actinomycetota</taxon>
        <taxon>Actinomycetes</taxon>
        <taxon>Streptosporangiales</taxon>
        <taxon>Streptosporangiaceae</taxon>
        <taxon>Streptosporangium</taxon>
    </lineage>
</organism>
<dbReference type="RefSeq" id="WP_344742761.1">
    <property type="nucleotide sequence ID" value="NZ_BAAAWW010000006.1"/>
</dbReference>
<evidence type="ECO:0000313" key="2">
    <source>
        <dbReference type="Proteomes" id="UP001589610"/>
    </source>
</evidence>
<gene>
    <name evidence="1" type="ORF">ACFFRH_05705</name>
</gene>
<proteinExistence type="predicted"/>
<keyword evidence="2" id="KW-1185">Reference proteome</keyword>
<comment type="caution">
    <text evidence="1">The sequence shown here is derived from an EMBL/GenBank/DDBJ whole genome shotgun (WGS) entry which is preliminary data.</text>
</comment>
<reference evidence="1 2" key="1">
    <citation type="submission" date="2024-09" db="EMBL/GenBank/DDBJ databases">
        <authorList>
            <person name="Sun Q."/>
            <person name="Mori K."/>
        </authorList>
    </citation>
    <scope>NUCLEOTIDE SEQUENCE [LARGE SCALE GENOMIC DNA]</scope>
    <source>
        <strain evidence="1 2">JCM 3028</strain>
    </source>
</reference>